<name>A0A3M7PJ42_BRAPC</name>
<accession>A0A3M7PJ42</accession>
<feature type="chain" id="PRO_5018165144" description="Secreted protein" evidence="1">
    <location>
        <begin position="19"/>
        <end position="66"/>
    </location>
</feature>
<comment type="caution">
    <text evidence="2">The sequence shown here is derived from an EMBL/GenBank/DDBJ whole genome shotgun (WGS) entry which is preliminary data.</text>
</comment>
<evidence type="ECO:0000313" key="2">
    <source>
        <dbReference type="EMBL" id="RMZ99018.1"/>
    </source>
</evidence>
<evidence type="ECO:0000313" key="3">
    <source>
        <dbReference type="Proteomes" id="UP000276133"/>
    </source>
</evidence>
<dbReference type="Proteomes" id="UP000276133">
    <property type="component" value="Unassembled WGS sequence"/>
</dbReference>
<gene>
    <name evidence="2" type="ORF">BpHYR1_046952</name>
</gene>
<protein>
    <recommendedName>
        <fullName evidence="4">Secreted protein</fullName>
    </recommendedName>
</protein>
<keyword evidence="3" id="KW-1185">Reference proteome</keyword>
<dbReference type="EMBL" id="REGN01010441">
    <property type="protein sequence ID" value="RMZ99018.1"/>
    <property type="molecule type" value="Genomic_DNA"/>
</dbReference>
<sequence>MEFVLRLVMFVFGEAVSGRMESFSCKTKNWSRPPLKAGDQLRLALEWPTVSDLSWVGASGLDNGTS</sequence>
<dbReference type="AlphaFoldDB" id="A0A3M7PJ42"/>
<reference evidence="2 3" key="1">
    <citation type="journal article" date="2018" name="Sci. Rep.">
        <title>Genomic signatures of local adaptation to the degree of environmental predictability in rotifers.</title>
        <authorList>
            <person name="Franch-Gras L."/>
            <person name="Hahn C."/>
            <person name="Garcia-Roger E.M."/>
            <person name="Carmona M.J."/>
            <person name="Serra M."/>
            <person name="Gomez A."/>
        </authorList>
    </citation>
    <scope>NUCLEOTIDE SEQUENCE [LARGE SCALE GENOMIC DNA]</scope>
    <source>
        <strain evidence="2">HYR1</strain>
    </source>
</reference>
<organism evidence="2 3">
    <name type="scientific">Brachionus plicatilis</name>
    <name type="common">Marine rotifer</name>
    <name type="synonym">Brachionus muelleri</name>
    <dbReference type="NCBI Taxonomy" id="10195"/>
    <lineage>
        <taxon>Eukaryota</taxon>
        <taxon>Metazoa</taxon>
        <taxon>Spiralia</taxon>
        <taxon>Gnathifera</taxon>
        <taxon>Rotifera</taxon>
        <taxon>Eurotatoria</taxon>
        <taxon>Monogononta</taxon>
        <taxon>Pseudotrocha</taxon>
        <taxon>Ploima</taxon>
        <taxon>Brachionidae</taxon>
        <taxon>Brachionus</taxon>
    </lineage>
</organism>
<proteinExistence type="predicted"/>
<keyword evidence="1" id="KW-0732">Signal</keyword>
<feature type="signal peptide" evidence="1">
    <location>
        <begin position="1"/>
        <end position="18"/>
    </location>
</feature>
<evidence type="ECO:0008006" key="4">
    <source>
        <dbReference type="Google" id="ProtNLM"/>
    </source>
</evidence>
<evidence type="ECO:0000256" key="1">
    <source>
        <dbReference type="SAM" id="SignalP"/>
    </source>
</evidence>